<proteinExistence type="predicted"/>
<dbReference type="PANTHER" id="PTHR30105:SF2">
    <property type="entry name" value="DIVERGENT POLYSACCHARIDE DEACETYLASE SUPERFAMILY"/>
    <property type="match status" value="1"/>
</dbReference>
<organism evidence="1 2">
    <name type="scientific">Pseudomonas abyssi</name>
    <dbReference type="NCBI Taxonomy" id="170540"/>
    <lineage>
        <taxon>Bacteria</taxon>
        <taxon>Pseudomonadati</taxon>
        <taxon>Pseudomonadota</taxon>
        <taxon>Gammaproteobacteria</taxon>
        <taxon>Pseudomonadales</taxon>
        <taxon>Pseudomonadaceae</taxon>
        <taxon>Pseudomonas</taxon>
    </lineage>
</organism>
<dbReference type="GO" id="GO:0005975">
    <property type="term" value="P:carbohydrate metabolic process"/>
    <property type="evidence" value="ECO:0007669"/>
    <property type="project" value="InterPro"/>
</dbReference>
<dbReference type="AlphaFoldDB" id="A0A395R255"/>
<dbReference type="PANTHER" id="PTHR30105">
    <property type="entry name" value="UNCHARACTERIZED YIBQ-RELATED"/>
    <property type="match status" value="1"/>
</dbReference>
<protein>
    <recommendedName>
        <fullName evidence="3">Divergent polysaccharide deacetylase family protein</fullName>
    </recommendedName>
</protein>
<sequence>MPADAVEPPVSEPLPAAPALPRLAIVIDDVGQSLTTGRRVLALPGPVALAILPLLPHSQTLASEAAAAGKPVMLHLPMENMAGLSIGPGGLTTTMPEAEFRSRLQQALNAFSPIQGVNNHMGSRLTADRQRMDWLMQVLAERQLFFVDSRTTAQTQAAFAAEAAQVPHVSRDIFLDNVRSEAEIDHEFRLVLARARKQGSAVLIGHPYPETLAYLERRLPQLEAEGVQLVSVQVLLER</sequence>
<reference evidence="1 2" key="1">
    <citation type="journal article" date="2018" name="Syst. Appl. Microbiol.">
        <title>Pseudomonas gallaeciensis sp. nov., isolated from crude-oil-contaminated intertidal sand samples after the Prestige oil spill.</title>
        <authorList>
            <person name="Mulet M."/>
            <person name="Sanchez D."/>
            <person name="Rodriguez A.C."/>
            <person name="Nogales B."/>
            <person name="Bosch R."/>
            <person name="Busquets A."/>
            <person name="Gomila M."/>
            <person name="Lalucat J."/>
            <person name="Garcia-Valdes E."/>
        </authorList>
    </citation>
    <scope>NUCLEOTIDE SEQUENCE [LARGE SCALE GENOMIC DNA]</scope>
    <source>
        <strain evidence="1 2">V113</strain>
    </source>
</reference>
<evidence type="ECO:0008006" key="3">
    <source>
        <dbReference type="Google" id="ProtNLM"/>
    </source>
</evidence>
<dbReference type="Gene3D" id="3.20.20.370">
    <property type="entry name" value="Glycoside hydrolase/deacetylase"/>
    <property type="match status" value="1"/>
</dbReference>
<dbReference type="Pfam" id="PF04748">
    <property type="entry name" value="Polysacc_deac_2"/>
    <property type="match status" value="1"/>
</dbReference>
<evidence type="ECO:0000313" key="2">
    <source>
        <dbReference type="Proteomes" id="UP000265411"/>
    </source>
</evidence>
<gene>
    <name evidence="1" type="ORF">ASB58_14075</name>
</gene>
<keyword evidence="2" id="KW-1185">Reference proteome</keyword>
<dbReference type="Proteomes" id="UP000265411">
    <property type="component" value="Unassembled WGS sequence"/>
</dbReference>
<dbReference type="SUPFAM" id="SSF88713">
    <property type="entry name" value="Glycoside hydrolase/deacetylase"/>
    <property type="match status" value="1"/>
</dbReference>
<name>A0A395R255_9PSED</name>
<dbReference type="CDD" id="cd10936">
    <property type="entry name" value="CE4_DAC2"/>
    <property type="match status" value="1"/>
</dbReference>
<dbReference type="InterPro" id="IPR006837">
    <property type="entry name" value="Divergent_DAC"/>
</dbReference>
<dbReference type="OrthoDB" id="9784811at2"/>
<dbReference type="InterPro" id="IPR011330">
    <property type="entry name" value="Glyco_hydro/deAcase_b/a-brl"/>
</dbReference>
<evidence type="ECO:0000313" key="1">
    <source>
        <dbReference type="EMBL" id="RGP54220.1"/>
    </source>
</evidence>
<dbReference type="EMBL" id="LMAZ01000004">
    <property type="protein sequence ID" value="RGP54220.1"/>
    <property type="molecule type" value="Genomic_DNA"/>
</dbReference>
<accession>A0A395R255</accession>
<comment type="caution">
    <text evidence="1">The sequence shown here is derived from an EMBL/GenBank/DDBJ whole genome shotgun (WGS) entry which is preliminary data.</text>
</comment>